<evidence type="ECO:0000313" key="3">
    <source>
        <dbReference type="Proteomes" id="UP000549066"/>
    </source>
</evidence>
<sequence>MAATTRTERAAATRAIAQSKRAESEVRSLAKELPRGTSRAWLERAVADARADRKAAEAERRIAPRRAAHRAAGAVAGLERATRISGLRRGNEAPLSTLLDADERARARVKLIKRHRAQAKQAQKMAKAIARGTIVAAVTTPSDAERRNERRETVARRRARGSSTGTGTTS</sequence>
<evidence type="ECO:0000256" key="1">
    <source>
        <dbReference type="SAM" id="MobiDB-lite"/>
    </source>
</evidence>
<keyword evidence="3" id="KW-1185">Reference proteome</keyword>
<evidence type="ECO:0000313" key="2">
    <source>
        <dbReference type="EMBL" id="NYG21973.1"/>
    </source>
</evidence>
<feature type="region of interest" description="Disordered" evidence="1">
    <location>
        <begin position="138"/>
        <end position="170"/>
    </location>
</feature>
<proteinExistence type="predicted"/>
<feature type="compositionally biased region" description="Basic and acidic residues" evidence="1">
    <location>
        <begin position="143"/>
        <end position="155"/>
    </location>
</feature>
<feature type="compositionally biased region" description="Basic and acidic residues" evidence="1">
    <location>
        <begin position="1"/>
        <end position="11"/>
    </location>
</feature>
<name>A0A852X1E6_9MICO</name>
<accession>A0A852X1E6</accession>
<feature type="region of interest" description="Disordered" evidence="1">
    <location>
        <begin position="1"/>
        <end position="35"/>
    </location>
</feature>
<dbReference type="Proteomes" id="UP000549066">
    <property type="component" value="Unassembled WGS sequence"/>
</dbReference>
<feature type="compositionally biased region" description="Basic and acidic residues" evidence="1">
    <location>
        <begin position="20"/>
        <end position="34"/>
    </location>
</feature>
<protein>
    <submittedName>
        <fullName evidence="2">Uncharacterized protein</fullName>
    </submittedName>
</protein>
<dbReference type="RefSeq" id="WP_179551840.1">
    <property type="nucleotide sequence ID" value="NZ_JACCFI010000001.1"/>
</dbReference>
<organism evidence="2 3">
    <name type="scientific">Agromyces hippuratus</name>
    <dbReference type="NCBI Taxonomy" id="286438"/>
    <lineage>
        <taxon>Bacteria</taxon>
        <taxon>Bacillati</taxon>
        <taxon>Actinomycetota</taxon>
        <taxon>Actinomycetes</taxon>
        <taxon>Micrococcales</taxon>
        <taxon>Microbacteriaceae</taxon>
        <taxon>Agromyces</taxon>
    </lineage>
</organism>
<gene>
    <name evidence="2" type="ORF">BJY17_002720</name>
</gene>
<dbReference type="EMBL" id="JACCFI010000001">
    <property type="protein sequence ID" value="NYG21973.1"/>
    <property type="molecule type" value="Genomic_DNA"/>
</dbReference>
<feature type="compositionally biased region" description="Low complexity" evidence="1">
    <location>
        <begin position="161"/>
        <end position="170"/>
    </location>
</feature>
<comment type="caution">
    <text evidence="2">The sequence shown here is derived from an EMBL/GenBank/DDBJ whole genome shotgun (WGS) entry which is preliminary data.</text>
</comment>
<reference evidence="2 3" key="1">
    <citation type="submission" date="2020-07" db="EMBL/GenBank/DDBJ databases">
        <title>Sequencing the genomes of 1000 actinobacteria strains.</title>
        <authorList>
            <person name="Klenk H.-P."/>
        </authorList>
    </citation>
    <scope>NUCLEOTIDE SEQUENCE [LARGE SCALE GENOMIC DNA]</scope>
    <source>
        <strain evidence="2 3">DSM 8598</strain>
    </source>
</reference>
<dbReference type="AlphaFoldDB" id="A0A852X1E6"/>